<evidence type="ECO:0000256" key="7">
    <source>
        <dbReference type="ARBA" id="ARBA00023163"/>
    </source>
</evidence>
<dbReference type="SMART" id="SM00355">
    <property type="entry name" value="ZnF_C2H2"/>
    <property type="match status" value="2"/>
</dbReference>
<feature type="region of interest" description="Disordered" evidence="10">
    <location>
        <begin position="74"/>
        <end position="160"/>
    </location>
</feature>
<dbReference type="GO" id="GO:0005737">
    <property type="term" value="C:cytoplasm"/>
    <property type="evidence" value="ECO:0007669"/>
    <property type="project" value="TreeGrafter"/>
</dbReference>
<dbReference type="Pfam" id="PF00096">
    <property type="entry name" value="zf-C2H2"/>
    <property type="match status" value="1"/>
</dbReference>
<dbReference type="PANTHER" id="PTHR47428">
    <property type="entry name" value="REGULATORY PROTEIN MIG1-RELATED"/>
    <property type="match status" value="1"/>
</dbReference>
<dbReference type="FunFam" id="3.30.160.60:FF:000125">
    <property type="entry name" value="Putative zinc finger protein 143"/>
    <property type="match status" value="1"/>
</dbReference>
<organism evidence="12 13">
    <name type="scientific">Lobosporangium transversale</name>
    <dbReference type="NCBI Taxonomy" id="64571"/>
    <lineage>
        <taxon>Eukaryota</taxon>
        <taxon>Fungi</taxon>
        <taxon>Fungi incertae sedis</taxon>
        <taxon>Mucoromycota</taxon>
        <taxon>Mortierellomycotina</taxon>
        <taxon>Mortierellomycetes</taxon>
        <taxon>Mortierellales</taxon>
        <taxon>Mortierellaceae</taxon>
        <taxon>Lobosporangium</taxon>
    </lineage>
</organism>
<feature type="region of interest" description="Disordered" evidence="10">
    <location>
        <begin position="1"/>
        <end position="28"/>
    </location>
</feature>
<dbReference type="InterPro" id="IPR051007">
    <property type="entry name" value="creA/MIG_C2H2-ZnF"/>
</dbReference>
<evidence type="ECO:0000256" key="9">
    <source>
        <dbReference type="PROSITE-ProRule" id="PRU00042"/>
    </source>
</evidence>
<dbReference type="InParanoid" id="A0A1Y2GTM7"/>
<keyword evidence="3" id="KW-0677">Repeat</keyword>
<dbReference type="InterPro" id="IPR013087">
    <property type="entry name" value="Znf_C2H2_type"/>
</dbReference>
<dbReference type="EMBL" id="MCFF01000010">
    <property type="protein sequence ID" value="ORZ22841.1"/>
    <property type="molecule type" value="Genomic_DNA"/>
</dbReference>
<feature type="region of interest" description="Disordered" evidence="10">
    <location>
        <begin position="300"/>
        <end position="353"/>
    </location>
</feature>
<feature type="compositionally biased region" description="Low complexity" evidence="10">
    <location>
        <begin position="13"/>
        <end position="28"/>
    </location>
</feature>
<reference evidence="12 13" key="1">
    <citation type="submission" date="2016-07" db="EMBL/GenBank/DDBJ databases">
        <title>Pervasive Adenine N6-methylation of Active Genes in Fungi.</title>
        <authorList>
            <consortium name="DOE Joint Genome Institute"/>
            <person name="Mondo S.J."/>
            <person name="Dannebaum R.O."/>
            <person name="Kuo R.C."/>
            <person name="Labutti K."/>
            <person name="Haridas S."/>
            <person name="Kuo A."/>
            <person name="Salamov A."/>
            <person name="Ahrendt S.R."/>
            <person name="Lipzen A."/>
            <person name="Sullivan W."/>
            <person name="Andreopoulos W.B."/>
            <person name="Clum A."/>
            <person name="Lindquist E."/>
            <person name="Daum C."/>
            <person name="Ramamoorthy G.K."/>
            <person name="Gryganskyi A."/>
            <person name="Culley D."/>
            <person name="Magnuson J.K."/>
            <person name="James T.Y."/>
            <person name="O'Malley M.A."/>
            <person name="Stajich J.E."/>
            <person name="Spatafora J.W."/>
            <person name="Visel A."/>
            <person name="Grigoriev I.V."/>
        </authorList>
    </citation>
    <scope>NUCLEOTIDE SEQUENCE [LARGE SCALE GENOMIC DNA]</scope>
    <source>
        <strain evidence="12 13">NRRL 3116</strain>
    </source>
</reference>
<dbReference type="STRING" id="64571.A0A1Y2GTM7"/>
<dbReference type="PROSITE" id="PS50157">
    <property type="entry name" value="ZINC_FINGER_C2H2_2"/>
    <property type="match status" value="2"/>
</dbReference>
<dbReference type="RefSeq" id="XP_021883395.1">
    <property type="nucleotide sequence ID" value="XM_022023527.1"/>
</dbReference>
<feature type="compositionally biased region" description="Polar residues" evidence="10">
    <location>
        <begin position="149"/>
        <end position="160"/>
    </location>
</feature>
<evidence type="ECO:0000256" key="3">
    <source>
        <dbReference type="ARBA" id="ARBA00022737"/>
    </source>
</evidence>
<dbReference type="GO" id="GO:0000433">
    <property type="term" value="P:carbon catabolite repression of transcription from RNA polymerase II promoter by glucose"/>
    <property type="evidence" value="ECO:0007669"/>
    <property type="project" value="TreeGrafter"/>
</dbReference>
<feature type="compositionally biased region" description="Polar residues" evidence="10">
    <location>
        <begin position="480"/>
        <end position="490"/>
    </location>
</feature>
<protein>
    <recommendedName>
        <fullName evidence="11">C2H2-type domain-containing protein</fullName>
    </recommendedName>
</protein>
<dbReference type="GeneID" id="33565371"/>
<feature type="compositionally biased region" description="Basic and acidic residues" evidence="10">
    <location>
        <begin position="121"/>
        <end position="130"/>
    </location>
</feature>
<keyword evidence="8" id="KW-0539">Nucleus</keyword>
<keyword evidence="6" id="KW-0805">Transcription regulation</keyword>
<feature type="compositionally biased region" description="Polar residues" evidence="10">
    <location>
        <begin position="456"/>
        <end position="472"/>
    </location>
</feature>
<keyword evidence="2" id="KW-0479">Metal-binding</keyword>
<evidence type="ECO:0000313" key="12">
    <source>
        <dbReference type="EMBL" id="ORZ22841.1"/>
    </source>
</evidence>
<evidence type="ECO:0000256" key="5">
    <source>
        <dbReference type="ARBA" id="ARBA00022833"/>
    </source>
</evidence>
<accession>A0A1Y2GTM7</accession>
<dbReference type="Gene3D" id="3.30.160.60">
    <property type="entry name" value="Classic Zinc Finger"/>
    <property type="match status" value="2"/>
</dbReference>
<dbReference type="GO" id="GO:0005634">
    <property type="term" value="C:nucleus"/>
    <property type="evidence" value="ECO:0007669"/>
    <property type="project" value="UniProtKB-SubCell"/>
</dbReference>
<evidence type="ECO:0000256" key="4">
    <source>
        <dbReference type="ARBA" id="ARBA00022771"/>
    </source>
</evidence>
<evidence type="ECO:0000256" key="8">
    <source>
        <dbReference type="ARBA" id="ARBA00023242"/>
    </source>
</evidence>
<feature type="region of interest" description="Disordered" evidence="10">
    <location>
        <begin position="455"/>
        <end position="490"/>
    </location>
</feature>
<evidence type="ECO:0000256" key="6">
    <source>
        <dbReference type="ARBA" id="ARBA00023015"/>
    </source>
</evidence>
<dbReference type="PANTHER" id="PTHR47428:SF2">
    <property type="entry name" value="ZINC FINGER PROTEIN RSV1"/>
    <property type="match status" value="1"/>
</dbReference>
<name>A0A1Y2GTM7_9FUNG</name>
<feature type="domain" description="C2H2-type" evidence="11">
    <location>
        <begin position="442"/>
        <end position="471"/>
    </location>
</feature>
<dbReference type="Proteomes" id="UP000193648">
    <property type="component" value="Unassembled WGS sequence"/>
</dbReference>
<feature type="compositionally biased region" description="Low complexity" evidence="10">
    <location>
        <begin position="321"/>
        <end position="343"/>
    </location>
</feature>
<feature type="compositionally biased region" description="Low complexity" evidence="10">
    <location>
        <begin position="103"/>
        <end position="116"/>
    </location>
</feature>
<evidence type="ECO:0000256" key="2">
    <source>
        <dbReference type="ARBA" id="ARBA00022723"/>
    </source>
</evidence>
<dbReference type="InterPro" id="IPR036236">
    <property type="entry name" value="Znf_C2H2_sf"/>
</dbReference>
<dbReference type="PROSITE" id="PS00028">
    <property type="entry name" value="ZINC_FINGER_C2H2_1"/>
    <property type="match status" value="2"/>
</dbReference>
<feature type="domain" description="C2H2-type" evidence="11">
    <location>
        <begin position="412"/>
        <end position="441"/>
    </location>
</feature>
<dbReference type="SUPFAM" id="SSF57667">
    <property type="entry name" value="beta-beta-alpha zinc fingers"/>
    <property type="match status" value="2"/>
</dbReference>
<dbReference type="GO" id="GO:0008270">
    <property type="term" value="F:zinc ion binding"/>
    <property type="evidence" value="ECO:0007669"/>
    <property type="project" value="UniProtKB-KW"/>
</dbReference>
<comment type="subcellular location">
    <subcellularLocation>
        <location evidence="1">Nucleus</location>
    </subcellularLocation>
</comment>
<evidence type="ECO:0000259" key="11">
    <source>
        <dbReference type="PROSITE" id="PS50157"/>
    </source>
</evidence>
<dbReference type="GO" id="GO:0000978">
    <property type="term" value="F:RNA polymerase II cis-regulatory region sequence-specific DNA binding"/>
    <property type="evidence" value="ECO:0007669"/>
    <property type="project" value="TreeGrafter"/>
</dbReference>
<feature type="compositionally biased region" description="Low complexity" evidence="10">
    <location>
        <begin position="138"/>
        <end position="148"/>
    </location>
</feature>
<keyword evidence="7" id="KW-0804">Transcription</keyword>
<dbReference type="OrthoDB" id="6365676at2759"/>
<gene>
    <name evidence="12" type="ORF">BCR41DRAFT_349756</name>
</gene>
<dbReference type="AlphaFoldDB" id="A0A1Y2GTM7"/>
<proteinExistence type="predicted"/>
<comment type="caution">
    <text evidence="12">The sequence shown here is derived from an EMBL/GenBank/DDBJ whole genome shotgun (WGS) entry which is preliminary data.</text>
</comment>
<evidence type="ECO:0000256" key="10">
    <source>
        <dbReference type="SAM" id="MobiDB-lite"/>
    </source>
</evidence>
<sequence>MESTKSALVLATSKASSKNNSNNVDNKNVPTFNAIKLDIKAVSNNPDDVQLHNQHNLMMESFHAQAAEHERDFDHYRGSPGRRKPVHRPFDADQHNRHHPILRPRSLSPPSSLSSRWEPNVNDHHYHDQHGLTLYEAGHNGPNPNPNGESPTQPNRATLSNNNMSMPFASHFVPSNEMSDRRNGGYGSMMHSEGEEDIDYDGADRLSRDQKKSGDKADFYKPTHHLSHGIYESVPSFQLPARSHPDGRMDSVPISMDEDEDPMRSPARDWHIAEGYSGPSSYPDYPHHRHSFSEYKVDHSSVADSRSHAGPMMSPNRMHVSLSSSSLSSLTLPSPGSQQQQNRYQHHHRSQSEQYYSTYPHHIPLSMQTSMVPSNNQHSMMMGVGESEAVAVMMPGVHPGRMRGSASSAKNHCCSVPGCMKRFKRLEHLKRHIKTHTLERPFACTMPGCNKRFSRSDNLSQHTKTHQRQIMNKSHWKQRASLSSMSSMFE</sequence>
<evidence type="ECO:0000313" key="13">
    <source>
        <dbReference type="Proteomes" id="UP000193648"/>
    </source>
</evidence>
<keyword evidence="5" id="KW-0862">Zinc</keyword>
<keyword evidence="13" id="KW-1185">Reference proteome</keyword>
<keyword evidence="4 9" id="KW-0863">Zinc-finger</keyword>
<evidence type="ECO:0000256" key="1">
    <source>
        <dbReference type="ARBA" id="ARBA00004123"/>
    </source>
</evidence>